<evidence type="ECO:0000256" key="1">
    <source>
        <dbReference type="ARBA" id="ARBA00004236"/>
    </source>
</evidence>
<dbReference type="InterPro" id="IPR000560">
    <property type="entry name" value="His_Pase_clade-2"/>
</dbReference>
<gene>
    <name evidence="18" type="ORF">CINCED_3A021902</name>
</gene>
<evidence type="ECO:0000256" key="12">
    <source>
        <dbReference type="ARBA" id="ARBA00043668"/>
    </source>
</evidence>
<evidence type="ECO:0000256" key="8">
    <source>
        <dbReference type="ARBA" id="ARBA00022801"/>
    </source>
</evidence>
<evidence type="ECO:0000256" key="10">
    <source>
        <dbReference type="ARBA" id="ARBA00023180"/>
    </source>
</evidence>
<dbReference type="EC" id="3.1.3.80" evidence="3"/>
<name>A0A5E4MUY8_9HEMI</name>
<evidence type="ECO:0000256" key="5">
    <source>
        <dbReference type="ARBA" id="ARBA00018097"/>
    </source>
</evidence>
<comment type="catalytic activity">
    <reaction evidence="13">
        <text>1D-myo-inositol 1,2,4,5,6-pentakisphosphate + H2O = 1D-myo-inositol 1,2,5,6-tetrakisphosphate + phosphate</text>
        <dbReference type="Rhea" id="RHEA:77115"/>
        <dbReference type="ChEBI" id="CHEBI:15377"/>
        <dbReference type="ChEBI" id="CHEBI:43474"/>
        <dbReference type="ChEBI" id="CHEBI:57798"/>
        <dbReference type="ChEBI" id="CHEBI:195535"/>
        <dbReference type="EC" id="3.1.3.62"/>
    </reaction>
    <physiologicalReaction direction="left-to-right" evidence="13">
        <dbReference type="Rhea" id="RHEA:77116"/>
    </physiologicalReaction>
</comment>
<keyword evidence="16" id="KW-1015">Disulfide bond</keyword>
<protein>
    <recommendedName>
        <fullName evidence="5">Multiple inositol polyphosphate phosphatase 1</fullName>
        <ecNumber evidence="4">3.1.3.62</ecNumber>
        <ecNumber evidence="3">3.1.3.80</ecNumber>
    </recommendedName>
    <alternativeName>
        <fullName evidence="11">2,3-bisphosphoglycerate 3-phosphatase</fullName>
    </alternativeName>
</protein>
<feature type="signal peptide" evidence="17">
    <location>
        <begin position="1"/>
        <end position="20"/>
    </location>
</feature>
<comment type="catalytic activity">
    <reaction evidence="14">
        <text>1D-myo-inositol hexakisphosphate + H2O = 1D-myo-inositol 1,2,4,5,6-pentakisphosphate + phosphate</text>
        <dbReference type="Rhea" id="RHEA:16989"/>
        <dbReference type="ChEBI" id="CHEBI:15377"/>
        <dbReference type="ChEBI" id="CHEBI:43474"/>
        <dbReference type="ChEBI" id="CHEBI:57798"/>
        <dbReference type="ChEBI" id="CHEBI:58130"/>
        <dbReference type="EC" id="3.1.3.62"/>
    </reaction>
    <physiologicalReaction direction="left-to-right" evidence="14">
        <dbReference type="Rhea" id="RHEA:16990"/>
    </physiologicalReaction>
</comment>
<dbReference type="CDD" id="cd07061">
    <property type="entry name" value="HP_HAP_like"/>
    <property type="match status" value="1"/>
</dbReference>
<dbReference type="OrthoDB" id="6509975at2759"/>
<dbReference type="InterPro" id="IPR016274">
    <property type="entry name" value="Histidine_acid_Pase_euk"/>
</dbReference>
<accession>A0A5E4MUY8</accession>
<evidence type="ECO:0000256" key="3">
    <source>
        <dbReference type="ARBA" id="ARBA00012976"/>
    </source>
</evidence>
<evidence type="ECO:0000256" key="13">
    <source>
        <dbReference type="ARBA" id="ARBA00043671"/>
    </source>
</evidence>
<dbReference type="GO" id="GO:0003993">
    <property type="term" value="F:acid phosphatase activity"/>
    <property type="evidence" value="ECO:0007669"/>
    <property type="project" value="TreeGrafter"/>
</dbReference>
<reference evidence="18 19" key="1">
    <citation type="submission" date="2019-08" db="EMBL/GenBank/DDBJ databases">
        <authorList>
            <person name="Alioto T."/>
            <person name="Alioto T."/>
            <person name="Gomez Garrido J."/>
        </authorList>
    </citation>
    <scope>NUCLEOTIDE SEQUENCE [LARGE SCALE GENOMIC DNA]</scope>
</reference>
<dbReference type="Pfam" id="PF00328">
    <property type="entry name" value="His_Phos_2"/>
    <property type="match status" value="1"/>
</dbReference>
<evidence type="ECO:0000256" key="9">
    <source>
        <dbReference type="ARBA" id="ARBA00023136"/>
    </source>
</evidence>
<evidence type="ECO:0000256" key="2">
    <source>
        <dbReference type="ARBA" id="ARBA00008422"/>
    </source>
</evidence>
<evidence type="ECO:0000313" key="19">
    <source>
        <dbReference type="Proteomes" id="UP000325440"/>
    </source>
</evidence>
<evidence type="ECO:0000256" key="11">
    <source>
        <dbReference type="ARBA" id="ARBA00031642"/>
    </source>
</evidence>
<dbReference type="GO" id="GO:0034417">
    <property type="term" value="F:bisphosphoglycerate 3-phosphatase activity"/>
    <property type="evidence" value="ECO:0007669"/>
    <property type="project" value="UniProtKB-EC"/>
</dbReference>
<keyword evidence="9" id="KW-0472">Membrane</keyword>
<dbReference type="Proteomes" id="UP000325440">
    <property type="component" value="Unassembled WGS sequence"/>
</dbReference>
<dbReference type="PANTHER" id="PTHR20963:SF8">
    <property type="entry name" value="MULTIPLE INOSITOL POLYPHOSPHATE PHOSPHATASE 1"/>
    <property type="match status" value="1"/>
</dbReference>
<comment type="similarity">
    <text evidence="2">Belongs to the histidine acid phosphatase family. MINPP1 subfamily.</text>
</comment>
<comment type="subcellular location">
    <subcellularLocation>
        <location evidence="1">Cell membrane</location>
    </subcellularLocation>
</comment>
<dbReference type="SUPFAM" id="SSF53254">
    <property type="entry name" value="Phosphoglycerate mutase-like"/>
    <property type="match status" value="1"/>
</dbReference>
<dbReference type="GO" id="GO:0005886">
    <property type="term" value="C:plasma membrane"/>
    <property type="evidence" value="ECO:0007669"/>
    <property type="project" value="UniProtKB-SubCell"/>
</dbReference>
<dbReference type="PIRSF" id="PIRSF000894">
    <property type="entry name" value="Acid_phosphatase"/>
    <property type="match status" value="1"/>
</dbReference>
<keyword evidence="6" id="KW-1003">Cell membrane</keyword>
<evidence type="ECO:0000256" key="17">
    <source>
        <dbReference type="SAM" id="SignalP"/>
    </source>
</evidence>
<dbReference type="Gene3D" id="3.40.50.1240">
    <property type="entry name" value="Phosphoglycerate mutase-like"/>
    <property type="match status" value="1"/>
</dbReference>
<comment type="catalytic activity">
    <reaction evidence="12">
        <text>1D-myo-inositol 1,2,5,6-tetrakisphosphate + H2O = 1D-myo-inositol 1,2,6-trisphosphate + phosphate</text>
        <dbReference type="Rhea" id="RHEA:77119"/>
        <dbReference type="ChEBI" id="CHEBI:15377"/>
        <dbReference type="ChEBI" id="CHEBI:43474"/>
        <dbReference type="ChEBI" id="CHEBI:195535"/>
        <dbReference type="ChEBI" id="CHEBI:195537"/>
        <dbReference type="EC" id="3.1.3.62"/>
    </reaction>
    <physiologicalReaction direction="left-to-right" evidence="12">
        <dbReference type="Rhea" id="RHEA:77120"/>
    </physiologicalReaction>
</comment>
<sequence length="515" mass="59614">MKGQLSRLLLLLAFLSSTSSTCYEPTDSDPYLYFSHKTAYQLIYNSKFKPVPYCRPTFVWMFIRHGTSYPNSNESFAIRQLHQFKERVIKNHEQRGGPFLVLYVILHNLEILLCYWYFADGMLCRNVLDSLRRWEFEVNPASEDDISPQGKMDMHLMAKRMKDKMSEVLFNENNQNTYKIYSSEDNKVINSAEEFAKTMFGEDYITNVPIEIVPNNSSYIGVYYLFTLILNERLYLFAQYFTEPVIYDLQLESCPKWTEEIQNSEASMFLKSPEYMNMISQISKRLGFLDNITDEIILAMYESCRYNKALVLESYPAWCGLFTRQELQLLEYYEDLDYYYKYGYGSEINEKVGCPIAQELLGYLNAVAKDDPEIPSAVFRFGSSAGLMTTLLALGIVKDSVPLTHTNYHDQNRRQWKMSQVDPFSGNLAAVFYKCDQGGEENKVMFYLNEGVYDYPGCNVGLCSWRFIENNFKEYLEPNGCHEVCHDESRASGVRLSAVILVTALLSAALALPRV</sequence>
<feature type="chain" id="PRO_5022982243" description="Multiple inositol polyphosphate phosphatase 1" evidence="17">
    <location>
        <begin position="21"/>
        <end position="515"/>
    </location>
</feature>
<evidence type="ECO:0000256" key="16">
    <source>
        <dbReference type="PIRSR" id="PIRSR000894-2"/>
    </source>
</evidence>
<evidence type="ECO:0000313" key="18">
    <source>
        <dbReference type="EMBL" id="VVC33278.1"/>
    </source>
</evidence>
<proteinExistence type="inferred from homology"/>
<keyword evidence="7 17" id="KW-0732">Signal</keyword>
<dbReference type="PANTHER" id="PTHR20963">
    <property type="entry name" value="MULTIPLE INOSITOL POLYPHOSPHATE PHOSPHATASE-RELATED"/>
    <property type="match status" value="1"/>
</dbReference>
<organism evidence="18 19">
    <name type="scientific">Cinara cedri</name>
    <dbReference type="NCBI Taxonomy" id="506608"/>
    <lineage>
        <taxon>Eukaryota</taxon>
        <taxon>Metazoa</taxon>
        <taxon>Ecdysozoa</taxon>
        <taxon>Arthropoda</taxon>
        <taxon>Hexapoda</taxon>
        <taxon>Insecta</taxon>
        <taxon>Pterygota</taxon>
        <taxon>Neoptera</taxon>
        <taxon>Paraneoptera</taxon>
        <taxon>Hemiptera</taxon>
        <taxon>Sternorrhyncha</taxon>
        <taxon>Aphidomorpha</taxon>
        <taxon>Aphidoidea</taxon>
        <taxon>Aphididae</taxon>
        <taxon>Lachninae</taxon>
        <taxon>Cinara</taxon>
    </lineage>
</organism>
<evidence type="ECO:0000256" key="4">
    <source>
        <dbReference type="ARBA" id="ARBA00013040"/>
    </source>
</evidence>
<dbReference type="InterPro" id="IPR029033">
    <property type="entry name" value="His_PPase_superfam"/>
</dbReference>
<evidence type="ECO:0000256" key="6">
    <source>
        <dbReference type="ARBA" id="ARBA00022475"/>
    </source>
</evidence>
<dbReference type="AlphaFoldDB" id="A0A5E4MUY8"/>
<evidence type="ECO:0000256" key="14">
    <source>
        <dbReference type="ARBA" id="ARBA00043691"/>
    </source>
</evidence>
<comment type="catalytic activity">
    <reaction evidence="15">
        <text>(2R)-2,3-bisphosphoglycerate + H2O = (2R)-2-phosphoglycerate + phosphate</text>
        <dbReference type="Rhea" id="RHEA:27381"/>
        <dbReference type="ChEBI" id="CHEBI:15377"/>
        <dbReference type="ChEBI" id="CHEBI:43474"/>
        <dbReference type="ChEBI" id="CHEBI:58248"/>
        <dbReference type="ChEBI" id="CHEBI:58289"/>
        <dbReference type="EC" id="3.1.3.80"/>
    </reaction>
    <physiologicalReaction direction="left-to-right" evidence="15">
        <dbReference type="Rhea" id="RHEA:27382"/>
    </physiologicalReaction>
</comment>
<keyword evidence="19" id="KW-1185">Reference proteome</keyword>
<dbReference type="GO" id="GO:0052745">
    <property type="term" value="F:inositol phosphate phosphatase activity"/>
    <property type="evidence" value="ECO:0007669"/>
    <property type="project" value="TreeGrafter"/>
</dbReference>
<keyword evidence="8" id="KW-0378">Hydrolase</keyword>
<keyword evidence="10" id="KW-0325">Glycoprotein</keyword>
<dbReference type="EMBL" id="CABPRJ010000966">
    <property type="protein sequence ID" value="VVC33278.1"/>
    <property type="molecule type" value="Genomic_DNA"/>
</dbReference>
<feature type="disulfide bond" evidence="16">
    <location>
        <begin position="304"/>
        <end position="319"/>
    </location>
</feature>
<evidence type="ECO:0000256" key="7">
    <source>
        <dbReference type="ARBA" id="ARBA00022729"/>
    </source>
</evidence>
<evidence type="ECO:0000256" key="15">
    <source>
        <dbReference type="ARBA" id="ARBA00043832"/>
    </source>
</evidence>
<dbReference type="EC" id="3.1.3.62" evidence="4"/>